<sequence>MCEEMAGVNLSSPDVEVHPEKRVLFTRAELVQLKDNIFDEFYNHFMNKKIYSVSKCTQRRVSSVPLVSKAKKTGHLPFSPEILEELFEQTVEQHYQRSKWYFLDTTKYVPSTESIKEARQSTTPACAVCQRVHYPQCPNYNIIQAIPFTRTQLCDFGKELLDKMYNHMMYFKIYKVCVNIKGRRSLSDTIFNQINAIKQKIETTDSHFLSYRFYPISDRIVTEVFEMQEKQKYSYRRMNVESASSKDTTLSIDSSYSEDHLCDHCHTSTPTSGSLVENSDGCVISKLISKLKAADGSEVKYKLLSKLVFERLIQAISERSKTPIDLDEAVDIVKGLNKWPLEEICPFELPALNPNTVKHLHNDLLKDLCKEFGSVQLIRDAIQSKRRIFETATIWFLQNCLSRYNSQSKIVYNMTRFFSSVVNAIAKPFVACFRCFKMSP</sequence>
<accession>A0ABU7B1F5</accession>
<name>A0ABU7B1F5_9TELE</name>
<gene>
    <name evidence="1" type="ORF">ATANTOWER_025447</name>
</gene>
<reference evidence="1 2" key="1">
    <citation type="submission" date="2021-07" db="EMBL/GenBank/DDBJ databases">
        <authorList>
            <person name="Palmer J.M."/>
        </authorList>
    </citation>
    <scope>NUCLEOTIDE SEQUENCE [LARGE SCALE GENOMIC DNA]</scope>
    <source>
        <strain evidence="1 2">AT_MEX2019</strain>
        <tissue evidence="1">Muscle</tissue>
    </source>
</reference>
<proteinExistence type="predicted"/>
<evidence type="ECO:0000313" key="1">
    <source>
        <dbReference type="EMBL" id="MED6243704.1"/>
    </source>
</evidence>
<dbReference type="EMBL" id="JAHUTI010035392">
    <property type="protein sequence ID" value="MED6243704.1"/>
    <property type="molecule type" value="Genomic_DNA"/>
</dbReference>
<protein>
    <submittedName>
        <fullName evidence="1">Uncharacterized protein</fullName>
    </submittedName>
</protein>
<dbReference type="Proteomes" id="UP001345963">
    <property type="component" value="Unassembled WGS sequence"/>
</dbReference>
<comment type="caution">
    <text evidence="1">The sequence shown here is derived from an EMBL/GenBank/DDBJ whole genome shotgun (WGS) entry which is preliminary data.</text>
</comment>
<evidence type="ECO:0000313" key="2">
    <source>
        <dbReference type="Proteomes" id="UP001345963"/>
    </source>
</evidence>
<organism evidence="1 2">
    <name type="scientific">Ataeniobius toweri</name>
    <dbReference type="NCBI Taxonomy" id="208326"/>
    <lineage>
        <taxon>Eukaryota</taxon>
        <taxon>Metazoa</taxon>
        <taxon>Chordata</taxon>
        <taxon>Craniata</taxon>
        <taxon>Vertebrata</taxon>
        <taxon>Euteleostomi</taxon>
        <taxon>Actinopterygii</taxon>
        <taxon>Neopterygii</taxon>
        <taxon>Teleostei</taxon>
        <taxon>Neoteleostei</taxon>
        <taxon>Acanthomorphata</taxon>
        <taxon>Ovalentaria</taxon>
        <taxon>Atherinomorphae</taxon>
        <taxon>Cyprinodontiformes</taxon>
        <taxon>Goodeidae</taxon>
        <taxon>Ataeniobius</taxon>
    </lineage>
</organism>
<keyword evidence="2" id="KW-1185">Reference proteome</keyword>